<feature type="compositionally biased region" description="Basic and acidic residues" evidence="1">
    <location>
        <begin position="165"/>
        <end position="181"/>
    </location>
</feature>
<dbReference type="Proteomes" id="UP001230504">
    <property type="component" value="Unassembled WGS sequence"/>
</dbReference>
<evidence type="ECO:0000256" key="1">
    <source>
        <dbReference type="SAM" id="MobiDB-lite"/>
    </source>
</evidence>
<evidence type="ECO:0000313" key="2">
    <source>
        <dbReference type="EMBL" id="KAK1569436.1"/>
    </source>
</evidence>
<keyword evidence="3" id="KW-1185">Reference proteome</keyword>
<proteinExistence type="predicted"/>
<dbReference type="AlphaFoldDB" id="A0AAD8PKU0"/>
<accession>A0AAD8PKU0</accession>
<gene>
    <name evidence="2" type="ORF">LY79DRAFT_86579</name>
</gene>
<name>A0AAD8PKU0_9PEZI</name>
<feature type="region of interest" description="Disordered" evidence="1">
    <location>
        <begin position="147"/>
        <end position="181"/>
    </location>
</feature>
<comment type="caution">
    <text evidence="2">The sequence shown here is derived from an EMBL/GenBank/DDBJ whole genome shotgun (WGS) entry which is preliminary data.</text>
</comment>
<organism evidence="2 3">
    <name type="scientific">Colletotrichum navitas</name>
    <dbReference type="NCBI Taxonomy" id="681940"/>
    <lineage>
        <taxon>Eukaryota</taxon>
        <taxon>Fungi</taxon>
        <taxon>Dikarya</taxon>
        <taxon>Ascomycota</taxon>
        <taxon>Pezizomycotina</taxon>
        <taxon>Sordariomycetes</taxon>
        <taxon>Hypocreomycetidae</taxon>
        <taxon>Glomerellales</taxon>
        <taxon>Glomerellaceae</taxon>
        <taxon>Colletotrichum</taxon>
        <taxon>Colletotrichum graminicola species complex</taxon>
    </lineage>
</organism>
<protein>
    <submittedName>
        <fullName evidence="2">Uncharacterized protein</fullName>
    </submittedName>
</protein>
<reference evidence="2" key="1">
    <citation type="submission" date="2021-06" db="EMBL/GenBank/DDBJ databases">
        <title>Comparative genomics, transcriptomics and evolutionary studies reveal genomic signatures of adaptation to plant cell wall in hemibiotrophic fungi.</title>
        <authorList>
            <consortium name="DOE Joint Genome Institute"/>
            <person name="Baroncelli R."/>
            <person name="Diaz J.F."/>
            <person name="Benocci T."/>
            <person name="Peng M."/>
            <person name="Battaglia E."/>
            <person name="Haridas S."/>
            <person name="Andreopoulos W."/>
            <person name="Labutti K."/>
            <person name="Pangilinan J."/>
            <person name="Floch G.L."/>
            <person name="Makela M.R."/>
            <person name="Henrissat B."/>
            <person name="Grigoriev I.V."/>
            <person name="Crouch J.A."/>
            <person name="De Vries R.P."/>
            <person name="Sukno S.A."/>
            <person name="Thon M.R."/>
        </authorList>
    </citation>
    <scope>NUCLEOTIDE SEQUENCE</scope>
    <source>
        <strain evidence="2">CBS 125086</strain>
    </source>
</reference>
<dbReference type="EMBL" id="JAHLJV010000135">
    <property type="protein sequence ID" value="KAK1569436.1"/>
    <property type="molecule type" value="Genomic_DNA"/>
</dbReference>
<dbReference type="RefSeq" id="XP_060407677.1">
    <property type="nucleotide sequence ID" value="XM_060565173.1"/>
</dbReference>
<dbReference type="GeneID" id="85449413"/>
<evidence type="ECO:0000313" key="3">
    <source>
        <dbReference type="Proteomes" id="UP001230504"/>
    </source>
</evidence>
<sequence>MSLAGSLEIQLPRVKAATSILAEKLKSRGKRADLYNLHSETLSQHWGSLDKAFPIQFRPIRSRGQLRLGTIIVSRLYQVTLLALSKTIALPDLWKPGGWLFDAASEVNPDNSILTEEASRSLHAKLGLGGRKLRAVSHSPDLASAANAPSIIDTPMSPSPEQDGEDTRSPEPHRNTQVERSFSEEADLLILGFSAGMMTKVSSKGKTKVLTTASISNNTMVPRCTSLLRQALLLIPSLLPSHPHPRLLRKLTSR</sequence>